<comment type="caution">
    <text evidence="2">The sequence shown here is derived from an EMBL/GenBank/DDBJ whole genome shotgun (WGS) entry which is preliminary data.</text>
</comment>
<dbReference type="EMBL" id="NPCC01000015">
    <property type="protein sequence ID" value="PAE88615.1"/>
    <property type="molecule type" value="Genomic_DNA"/>
</dbReference>
<dbReference type="InterPro" id="IPR000600">
    <property type="entry name" value="ROK"/>
</dbReference>
<evidence type="ECO:0000313" key="2">
    <source>
        <dbReference type="EMBL" id="PAE88615.1"/>
    </source>
</evidence>
<accession>A0A268NZX9</accession>
<dbReference type="AlphaFoldDB" id="A0A268NZX9"/>
<sequence>MKGQARFPTFTKAISDKNLSERATGLAVSIENDACCAALAEVWKGNGVDCKGVAVIVIGTGIGGALIKDGLRFCHCPPLRNVDRPARGSFNRK</sequence>
<protein>
    <submittedName>
        <fullName evidence="2">ROK family protein</fullName>
    </submittedName>
</protein>
<dbReference type="Gene3D" id="3.30.420.40">
    <property type="match status" value="2"/>
</dbReference>
<dbReference type="PANTHER" id="PTHR18964">
    <property type="entry name" value="ROK (REPRESSOR, ORF, KINASE) FAMILY"/>
    <property type="match status" value="1"/>
</dbReference>
<comment type="similarity">
    <text evidence="1">Belongs to the ROK (NagC/XylR) family.</text>
</comment>
<proteinExistence type="inferred from homology"/>
<reference evidence="2 3" key="1">
    <citation type="submission" date="2017-07" db="EMBL/GenBank/DDBJ databases">
        <title>Isolation and whole genome analysis of endospore-forming bacteria from heroin.</title>
        <authorList>
            <person name="Kalinowski J."/>
            <person name="Ahrens B."/>
            <person name="Al-Dilaimi A."/>
            <person name="Winkler A."/>
            <person name="Wibberg D."/>
            <person name="Schleenbecker U."/>
            <person name="Ruckert C."/>
            <person name="Wolfel R."/>
            <person name="Grass G."/>
        </authorList>
    </citation>
    <scope>NUCLEOTIDE SEQUENCE [LARGE SCALE GENOMIC DNA]</scope>
    <source>
        <strain evidence="2 3">7539</strain>
    </source>
</reference>
<dbReference type="Proteomes" id="UP000216207">
    <property type="component" value="Unassembled WGS sequence"/>
</dbReference>
<gene>
    <name evidence="2" type="ORF">CHH72_12265</name>
</gene>
<name>A0A268NZX9_SHOCL</name>
<dbReference type="SUPFAM" id="SSF53067">
    <property type="entry name" value="Actin-like ATPase domain"/>
    <property type="match status" value="1"/>
</dbReference>
<evidence type="ECO:0000313" key="3">
    <source>
        <dbReference type="Proteomes" id="UP000216207"/>
    </source>
</evidence>
<dbReference type="PANTHER" id="PTHR18964:SF170">
    <property type="entry name" value="SUGAR KINASE"/>
    <property type="match status" value="1"/>
</dbReference>
<organism evidence="2 3">
    <name type="scientific">Shouchella clausii</name>
    <name type="common">Alkalihalobacillus clausii</name>
    <dbReference type="NCBI Taxonomy" id="79880"/>
    <lineage>
        <taxon>Bacteria</taxon>
        <taxon>Bacillati</taxon>
        <taxon>Bacillota</taxon>
        <taxon>Bacilli</taxon>
        <taxon>Bacillales</taxon>
        <taxon>Bacillaceae</taxon>
        <taxon>Shouchella</taxon>
    </lineage>
</organism>
<evidence type="ECO:0000256" key="1">
    <source>
        <dbReference type="ARBA" id="ARBA00006479"/>
    </source>
</evidence>
<dbReference type="Pfam" id="PF00480">
    <property type="entry name" value="ROK"/>
    <property type="match status" value="1"/>
</dbReference>
<dbReference type="InterPro" id="IPR043129">
    <property type="entry name" value="ATPase_NBD"/>
</dbReference>